<dbReference type="Gene3D" id="3.40.50.10810">
    <property type="entry name" value="Tandem AAA-ATPase domain"/>
    <property type="match status" value="1"/>
</dbReference>
<dbReference type="CDD" id="cd15489">
    <property type="entry name" value="PHD_SF"/>
    <property type="match status" value="1"/>
</dbReference>
<dbReference type="PROSITE" id="PS51192">
    <property type="entry name" value="HELICASE_ATP_BIND_1"/>
    <property type="match status" value="1"/>
</dbReference>
<dbReference type="CDD" id="cd18793">
    <property type="entry name" value="SF2_C_SNF"/>
    <property type="match status" value="1"/>
</dbReference>
<keyword evidence="3" id="KW-0479">Metal-binding</keyword>
<dbReference type="InterPro" id="IPR027417">
    <property type="entry name" value="P-loop_NTPase"/>
</dbReference>
<dbReference type="InterPro" id="IPR001965">
    <property type="entry name" value="Znf_PHD"/>
</dbReference>
<feature type="domain" description="Helicase C-terminal" evidence="12">
    <location>
        <begin position="1096"/>
        <end position="1245"/>
    </location>
</feature>
<evidence type="ECO:0000256" key="10">
    <source>
        <dbReference type="SAM" id="MobiDB-lite"/>
    </source>
</evidence>
<feature type="domain" description="Helicase ATP-binding" evidence="11">
    <location>
        <begin position="791"/>
        <end position="962"/>
    </location>
</feature>
<comment type="subunit">
    <text evidence="2">Component of the NuA4 histone acetyltransferase complex.</text>
</comment>
<comment type="subcellular location">
    <subcellularLocation>
        <location evidence="1">Nucleus</location>
    </subcellularLocation>
</comment>
<evidence type="ECO:0000256" key="4">
    <source>
        <dbReference type="ARBA" id="ARBA00022741"/>
    </source>
</evidence>
<dbReference type="Pfam" id="PF00271">
    <property type="entry name" value="Helicase_C"/>
    <property type="match status" value="1"/>
</dbReference>
<keyword evidence="9" id="KW-0539">Nucleus</keyword>
<comment type="caution">
    <text evidence="13">The sequence shown here is derived from an EMBL/GenBank/DDBJ whole genome shotgun (WGS) entry which is preliminary data.</text>
</comment>
<feature type="compositionally biased region" description="Basic and acidic residues" evidence="10">
    <location>
        <begin position="1519"/>
        <end position="1537"/>
    </location>
</feature>
<feature type="compositionally biased region" description="Basic residues" evidence="10">
    <location>
        <begin position="1432"/>
        <end position="1449"/>
    </location>
</feature>
<evidence type="ECO:0000259" key="12">
    <source>
        <dbReference type="PROSITE" id="PS51194"/>
    </source>
</evidence>
<evidence type="ECO:0000256" key="7">
    <source>
        <dbReference type="ARBA" id="ARBA00022833"/>
    </source>
</evidence>
<evidence type="ECO:0008006" key="15">
    <source>
        <dbReference type="Google" id="ProtNLM"/>
    </source>
</evidence>
<dbReference type="InterPro" id="IPR014001">
    <property type="entry name" value="Helicase_ATP-bd"/>
</dbReference>
<dbReference type="SMART" id="SM00490">
    <property type="entry name" value="HELICc"/>
    <property type="match status" value="1"/>
</dbReference>
<dbReference type="InterPro" id="IPR041684">
    <property type="entry name" value="Znf-PHD-like"/>
</dbReference>
<evidence type="ECO:0000259" key="11">
    <source>
        <dbReference type="PROSITE" id="PS51192"/>
    </source>
</evidence>
<feature type="region of interest" description="Disordered" evidence="10">
    <location>
        <begin position="1346"/>
        <end position="1366"/>
    </location>
</feature>
<evidence type="ECO:0000256" key="5">
    <source>
        <dbReference type="ARBA" id="ARBA00022771"/>
    </source>
</evidence>
<organism evidence="13 14">
    <name type="scientific">Seiridium unicorne</name>
    <dbReference type="NCBI Taxonomy" id="138068"/>
    <lineage>
        <taxon>Eukaryota</taxon>
        <taxon>Fungi</taxon>
        <taxon>Dikarya</taxon>
        <taxon>Ascomycota</taxon>
        <taxon>Pezizomycotina</taxon>
        <taxon>Sordariomycetes</taxon>
        <taxon>Xylariomycetidae</taxon>
        <taxon>Amphisphaeriales</taxon>
        <taxon>Sporocadaceae</taxon>
        <taxon>Seiridium</taxon>
    </lineage>
</organism>
<dbReference type="EMBL" id="JARVKF010000414">
    <property type="protein sequence ID" value="KAK9415621.1"/>
    <property type="molecule type" value="Genomic_DNA"/>
</dbReference>
<keyword evidence="14" id="KW-1185">Reference proteome</keyword>
<evidence type="ECO:0000256" key="1">
    <source>
        <dbReference type="ARBA" id="ARBA00004123"/>
    </source>
</evidence>
<dbReference type="PANTHER" id="PTHR45623:SF17">
    <property type="entry name" value="CHROMODOMAIN-HELICASE-DNA-BINDING PROTEIN 3-RELATED"/>
    <property type="match status" value="1"/>
</dbReference>
<dbReference type="InterPro" id="IPR049730">
    <property type="entry name" value="SNF2/RAD54-like_C"/>
</dbReference>
<dbReference type="SUPFAM" id="SSF54160">
    <property type="entry name" value="Chromo domain-like"/>
    <property type="match status" value="1"/>
</dbReference>
<accession>A0ABR2UM28</accession>
<dbReference type="SMART" id="SM00487">
    <property type="entry name" value="DEXDc"/>
    <property type="match status" value="1"/>
</dbReference>
<keyword evidence="4" id="KW-0547">Nucleotide-binding</keyword>
<feature type="region of interest" description="Disordered" evidence="10">
    <location>
        <begin position="253"/>
        <end position="290"/>
    </location>
</feature>
<feature type="region of interest" description="Disordered" evidence="10">
    <location>
        <begin position="309"/>
        <end position="357"/>
    </location>
</feature>
<evidence type="ECO:0000256" key="2">
    <source>
        <dbReference type="ARBA" id="ARBA00011353"/>
    </source>
</evidence>
<dbReference type="SMART" id="SM00249">
    <property type="entry name" value="PHD"/>
    <property type="match status" value="2"/>
</dbReference>
<feature type="compositionally biased region" description="Low complexity" evidence="10">
    <location>
        <begin position="1550"/>
        <end position="1566"/>
    </location>
</feature>
<evidence type="ECO:0000256" key="9">
    <source>
        <dbReference type="ARBA" id="ARBA00023242"/>
    </source>
</evidence>
<dbReference type="InterPro" id="IPR011011">
    <property type="entry name" value="Znf_FYVE_PHD"/>
</dbReference>
<dbReference type="CDD" id="cd17919">
    <property type="entry name" value="DEXHc_Snf"/>
    <property type="match status" value="1"/>
</dbReference>
<feature type="compositionally biased region" description="Basic and acidic residues" evidence="10">
    <location>
        <begin position="340"/>
        <end position="352"/>
    </location>
</feature>
<dbReference type="InterPro" id="IPR016197">
    <property type="entry name" value="Chromo-like_dom_sf"/>
</dbReference>
<feature type="region of interest" description="Disordered" evidence="10">
    <location>
        <begin position="181"/>
        <end position="236"/>
    </location>
</feature>
<evidence type="ECO:0000256" key="3">
    <source>
        <dbReference type="ARBA" id="ARBA00022723"/>
    </source>
</evidence>
<dbReference type="PROSITE" id="PS51194">
    <property type="entry name" value="HELICASE_CTER"/>
    <property type="match status" value="1"/>
</dbReference>
<dbReference type="InterPro" id="IPR038718">
    <property type="entry name" value="SNF2-like_sf"/>
</dbReference>
<dbReference type="Gene3D" id="3.40.50.300">
    <property type="entry name" value="P-loop containing nucleotide triphosphate hydrolases"/>
    <property type="match status" value="1"/>
</dbReference>
<reference evidence="13 14" key="1">
    <citation type="journal article" date="2024" name="J. Plant Pathol.">
        <title>Sequence and assembly of the genome of Seiridium unicorne, isolate CBS 538.82, causal agent of cypress canker disease.</title>
        <authorList>
            <person name="Scali E."/>
            <person name="Rocca G.D."/>
            <person name="Danti R."/>
            <person name="Garbelotto M."/>
            <person name="Barberini S."/>
            <person name="Baroncelli R."/>
            <person name="Emiliani G."/>
        </authorList>
    </citation>
    <scope>NUCLEOTIDE SEQUENCE [LARGE SCALE GENOMIC DNA]</scope>
    <source>
        <strain evidence="13 14">BM-138-508</strain>
    </source>
</reference>
<keyword evidence="6" id="KW-0378">Hydrolase</keyword>
<feature type="region of interest" description="Disordered" evidence="10">
    <location>
        <begin position="1394"/>
        <end position="1590"/>
    </location>
</feature>
<feature type="compositionally biased region" description="Basic and acidic residues" evidence="10">
    <location>
        <begin position="45"/>
        <end position="66"/>
    </location>
</feature>
<feature type="region of interest" description="Disordered" evidence="10">
    <location>
        <begin position="1"/>
        <end position="82"/>
    </location>
</feature>
<keyword evidence="7" id="KW-0862">Zinc</keyword>
<dbReference type="Pfam" id="PF23615">
    <property type="entry name" value="Chromo_MIT1"/>
    <property type="match status" value="1"/>
</dbReference>
<evidence type="ECO:0000313" key="14">
    <source>
        <dbReference type="Proteomes" id="UP001408356"/>
    </source>
</evidence>
<keyword evidence="8" id="KW-0067">ATP-binding</keyword>
<dbReference type="InterPro" id="IPR000330">
    <property type="entry name" value="SNF2_N"/>
</dbReference>
<evidence type="ECO:0000256" key="8">
    <source>
        <dbReference type="ARBA" id="ARBA00022840"/>
    </source>
</evidence>
<sequence>MDSPPESEHDDGPDGSPQAPNPTESTNPTTSNMDLDNEDDMDTPVTRDEHAMIAPDEVEKPEETDKGNTSGTSSSPSRPPRLLPIEVLLHPPLDPSSYSKVELPPSWFVLRVLEEIDAGDDDEDAWYSVEFDDGRVDQPSTLTFTPPLKEGNRKKSNVKMVLAYDDILSLTNGSFGLERFRRSQGPNLGQSAMARHGIKRRRSELESSDSDEVQFEQPRHMSLRRSTRQKTVSRQHSTDYALDYGIDEVLTNANLRDGDDDGDEEFGRSQPGLGPNNRTTRGRNLRGRNYTDTIQSSEDELANDSDEAFKPVQSDLFHVKSNRKRKGGKGRPRLRNTRRNGRESSIEFEPTRKSGRTTKEANYVVPDIDDEYEAVERKVVSTPKHVSVKEIFPVLPGSLDFVHMHATTCDTCGGDARVGKGPLIGCQGCSFAYHKVCLGQRSARDHRVTKVGPNHFVLQCRICIGMYQKKDASAPNHAMCQTCKLSSRSCSEFSTKTTPKLEERLRQENGGEDPITKVDPELIDNAETLLFRCGSCKRGYHYEHLPPLTQDAEAPSDLRASRLEEYALVDWRCKDCVNAEHRIQYLVAWRPVDQQSYAAGMTCLDMSEDNKEYLVKWDKVSHFHDTWMPGAWIFGVAASTMRTSFNKREENMQPKMTFEEAVDEEWLLPDVLLNVKYRRNPANSSKAKDLARISDVKEVFVKFQGLGYTEAVWDEPPPKDSGAPYAAFRAAYEDYVQGIYFPHVPDHKMKERIEQYRNLHFESQCELQAQPKSLKRGKLMTYQLEGVNWMLFNFHQLFNVILADEMGLGKTVQVVSLITSLVHDKPNCWPFLIVVPNSTCPNWRRELKHWAPDLRVCTYHGGKAAQDLAFNYEIFPQGVKAGIKAHVVIMSYEAAVDAKAAFRSVKWAGLIVDEGQRLKNDKSLLYNALQDMRIPYRVLLTGTPLQNNKRELFNLLQFIDPSHDAEALDQKYTDITKDTILELHDLIRPYFLRRTKAQVLKFLPPMAQIILPVTMTYLQEKLSKSIISKNPNLIQAIVSKGRIKAGERKGLNNILMELRRVLCHPFLFSDSVEDRTVTDATMIQHNLVEASGKLKLLNMLLPKLKNRGHRVLIFSQFLMSLTILEDFLTALGLPHARIDGSLSALEKQKRIDAFNEPDSPLFAMLLSTRAGGVGINLATADTVIIYDPDFNPHQDIQALSRAHRIGQKNKVLCFQMTTKDTVEEKIMQIGRKKMALDHALIESMGAADEAGDDLESILKHGAEALFSGDARERIVYDEGSVEKLLDRSQIESTSAGHDESAETQFSFARVWANDQGTLTDNINDNAQEDAESNDTNVWENILKQRQEEHEREVAAQKREYGRGARRRNQDVRYNAAGDFIEGVNDDLRTNRQSHVQGDLDANGSTDDDEFDGGKESEESDAEEAYSEGSAKGKARKGRKRTAPVPKKSHTLPNTPRTSPPHKKVKMVNTPSSTGSKQRRSPGQAPATSAATAAAASDGSTAAEAKGSTEETTGPDPAVDSEKGEDGPAAAPDRKQPSKAEGGPAAPVPTNPVIAITTATTPAPDATRGTDEECTAAPLSVWAIDSSSTSH</sequence>
<dbReference type="InterPro" id="IPR056616">
    <property type="entry name" value="Chromo_MIT1"/>
</dbReference>
<feature type="compositionally biased region" description="Basic and acidic residues" evidence="10">
    <location>
        <begin position="1"/>
        <end position="12"/>
    </location>
</feature>
<protein>
    <recommendedName>
        <fullName evidence="15">Chromatin remodeling factor mit1</fullName>
    </recommendedName>
</protein>
<feature type="compositionally biased region" description="Basic residues" evidence="10">
    <location>
        <begin position="320"/>
        <end position="339"/>
    </location>
</feature>
<dbReference type="SUPFAM" id="SSF57903">
    <property type="entry name" value="FYVE/PHD zinc finger"/>
    <property type="match status" value="1"/>
</dbReference>
<name>A0ABR2UM28_9PEZI</name>
<dbReference type="SUPFAM" id="SSF52540">
    <property type="entry name" value="P-loop containing nucleoside triphosphate hydrolases"/>
    <property type="match status" value="2"/>
</dbReference>
<feature type="compositionally biased region" description="Basic residues" evidence="10">
    <location>
        <begin position="221"/>
        <end position="233"/>
    </location>
</feature>
<dbReference type="Pfam" id="PF00176">
    <property type="entry name" value="SNF2-rel_dom"/>
    <property type="match status" value="1"/>
</dbReference>
<dbReference type="Proteomes" id="UP001408356">
    <property type="component" value="Unassembled WGS sequence"/>
</dbReference>
<evidence type="ECO:0000313" key="13">
    <source>
        <dbReference type="EMBL" id="KAK9415621.1"/>
    </source>
</evidence>
<keyword evidence="5" id="KW-0863">Zinc-finger</keyword>
<proteinExistence type="predicted"/>
<dbReference type="Pfam" id="PF15446">
    <property type="entry name" value="zf-PHD-like"/>
    <property type="match status" value="1"/>
</dbReference>
<gene>
    <name evidence="13" type="ORF">SUNI508_10280</name>
</gene>
<evidence type="ECO:0000256" key="6">
    <source>
        <dbReference type="ARBA" id="ARBA00022801"/>
    </source>
</evidence>
<dbReference type="InterPro" id="IPR001650">
    <property type="entry name" value="Helicase_C-like"/>
</dbReference>
<feature type="compositionally biased region" description="Low complexity" evidence="10">
    <location>
        <begin position="1484"/>
        <end position="1504"/>
    </location>
</feature>
<dbReference type="Gene3D" id="2.40.50.40">
    <property type="match status" value="1"/>
</dbReference>
<dbReference type="PANTHER" id="PTHR45623">
    <property type="entry name" value="CHROMODOMAIN-HELICASE-DNA-BINDING PROTEIN 3-RELATED-RELATED"/>
    <property type="match status" value="1"/>
</dbReference>
<feature type="compositionally biased region" description="Low complexity" evidence="10">
    <location>
        <begin position="21"/>
        <end position="32"/>
    </location>
</feature>